<name>A0A0B2AH98_9MICC</name>
<gene>
    <name evidence="3" type="ORF">LK10_17365</name>
</gene>
<evidence type="ECO:0000259" key="2">
    <source>
        <dbReference type="Pfam" id="PF03703"/>
    </source>
</evidence>
<dbReference type="STRING" id="1338436.LK10_17365"/>
<accession>A0A0B2AH98</accession>
<protein>
    <recommendedName>
        <fullName evidence="2">YdbS-like PH domain-containing protein</fullName>
    </recommendedName>
</protein>
<dbReference type="AlphaFoldDB" id="A0A0B2AH98"/>
<proteinExistence type="predicted"/>
<feature type="domain" description="YdbS-like PH" evidence="2">
    <location>
        <begin position="87"/>
        <end position="159"/>
    </location>
</feature>
<keyword evidence="1" id="KW-1133">Transmembrane helix</keyword>
<keyword evidence="4" id="KW-1185">Reference proteome</keyword>
<keyword evidence="1" id="KW-0812">Transmembrane</keyword>
<evidence type="ECO:0000313" key="3">
    <source>
        <dbReference type="EMBL" id="KHL01197.1"/>
    </source>
</evidence>
<dbReference type="EMBL" id="JTDL01000144">
    <property type="protein sequence ID" value="KHL01197.1"/>
    <property type="molecule type" value="Genomic_DNA"/>
</dbReference>
<feature type="transmembrane region" description="Helical" evidence="1">
    <location>
        <begin position="62"/>
        <end position="80"/>
    </location>
</feature>
<evidence type="ECO:0000256" key="1">
    <source>
        <dbReference type="SAM" id="Phobius"/>
    </source>
</evidence>
<dbReference type="Proteomes" id="UP000030982">
    <property type="component" value="Unassembled WGS sequence"/>
</dbReference>
<evidence type="ECO:0000313" key="4">
    <source>
        <dbReference type="Proteomes" id="UP000030982"/>
    </source>
</evidence>
<dbReference type="Pfam" id="PF03703">
    <property type="entry name" value="bPH_2"/>
    <property type="match status" value="1"/>
</dbReference>
<reference evidence="3 4" key="1">
    <citation type="submission" date="2014-09" db="EMBL/GenBank/DDBJ databases">
        <title>Genome sequence of Sinomonas sp. MUSC 117.</title>
        <authorList>
            <person name="Lee L.-H."/>
        </authorList>
    </citation>
    <scope>NUCLEOTIDE SEQUENCE [LARGE SCALE GENOMIC DNA]</scope>
    <source>
        <strain evidence="3 4">MUSC 117</strain>
    </source>
</reference>
<comment type="caution">
    <text evidence="3">The sequence shown here is derived from an EMBL/GenBank/DDBJ whole genome shotgun (WGS) entry which is preliminary data.</text>
</comment>
<keyword evidence="1" id="KW-0472">Membrane</keyword>
<dbReference type="InterPro" id="IPR005182">
    <property type="entry name" value="YdbS-like_PH"/>
</dbReference>
<feature type="transmembrane region" description="Helical" evidence="1">
    <location>
        <begin position="21"/>
        <end position="42"/>
    </location>
</feature>
<organism evidence="3 4">
    <name type="scientific">Sinomonas humi</name>
    <dbReference type="NCBI Taxonomy" id="1338436"/>
    <lineage>
        <taxon>Bacteria</taxon>
        <taxon>Bacillati</taxon>
        <taxon>Actinomycetota</taxon>
        <taxon>Actinomycetes</taxon>
        <taxon>Micrococcales</taxon>
        <taxon>Micrococcaceae</taxon>
        <taxon>Sinomonas</taxon>
    </lineage>
</organism>
<sequence length="200" mass="22006">MRRQLSPGEQVIVDTRRHGSLLVFPAVATVLICGLAAFAAGWLSRGRLDAVLPWVPEGSGPWLALAPAVLAAWMVVAYPVRRLLAWGALRYTLTSRRILRRQRGFRRSERELPLAMVSDVAVHQTILQSLVHSGSITLTTGQAASLRLDDVPEVRSFRQLVLDAIDELPPDQGFADDGGLPRLDGRAGCPDAPPWELREY</sequence>